<dbReference type="Proteomes" id="UP001174839">
    <property type="component" value="Unassembled WGS sequence"/>
</dbReference>
<protein>
    <submittedName>
        <fullName evidence="2">Uncharacterized protein</fullName>
    </submittedName>
</protein>
<gene>
    <name evidence="2" type="ORF">QU605_08265</name>
</gene>
<feature type="chain" id="PRO_5046823482" evidence="1">
    <location>
        <begin position="21"/>
        <end position="321"/>
    </location>
</feature>
<reference evidence="2" key="1">
    <citation type="submission" date="2023-06" db="EMBL/GenBank/DDBJ databases">
        <title>Robiginitalea aurantiacus sp. nov. and Algoriphagus sediminis sp. nov., isolated from coastal sediment.</title>
        <authorList>
            <person name="Zhou Z.Y."/>
            <person name="An J."/>
            <person name="Jia Y.W."/>
            <person name="Du Z.J."/>
        </authorList>
    </citation>
    <scope>NUCLEOTIDE SEQUENCE</scope>
    <source>
        <strain evidence="2">M39</strain>
    </source>
</reference>
<sequence>MKKAIVLFLLPLLTSMGFQTYESPDYLEYHKQITAAEKSIGEHQFKAALEQYAQIFERYDFVFMRDYKVASQLALYLDDRAKACEYIKAGMAAGWALKDIKKNKFLKPLQKDSEWTEIQQSYAGLRSQYQAKIDPDLREEVHLMFKKDQKKAMGALLKIGNKAQEKYGTITFAPHSEKQMLSLVEIIDTVGYPGEKLIGNDFWMSTIISHHNSISLEYSRRDTLYNFIKPKLIGAIENGEMSPYEFALADDWQKAAASERTAIGYGFLISPKKSTLSQTDELRAKIGLRSIGLRNKLVEIEEKTGMNFHLPDWIEGKINIE</sequence>
<keyword evidence="3" id="KW-1185">Reference proteome</keyword>
<evidence type="ECO:0000313" key="3">
    <source>
        <dbReference type="Proteomes" id="UP001174839"/>
    </source>
</evidence>
<dbReference type="RefSeq" id="WP_289724817.1">
    <property type="nucleotide sequence ID" value="NZ_JAUDUY010000003.1"/>
</dbReference>
<evidence type="ECO:0000256" key="1">
    <source>
        <dbReference type="SAM" id="SignalP"/>
    </source>
</evidence>
<comment type="caution">
    <text evidence="2">The sequence shown here is derived from an EMBL/GenBank/DDBJ whole genome shotgun (WGS) entry which is preliminary data.</text>
</comment>
<accession>A0ABT7WEW7</accession>
<keyword evidence="1" id="KW-0732">Signal</keyword>
<dbReference type="EMBL" id="JAUDUY010000003">
    <property type="protein sequence ID" value="MDM9631462.1"/>
    <property type="molecule type" value="Genomic_DNA"/>
</dbReference>
<evidence type="ECO:0000313" key="2">
    <source>
        <dbReference type="EMBL" id="MDM9631462.1"/>
    </source>
</evidence>
<organism evidence="2 3">
    <name type="scientific">Robiginitalea aurantiaca</name>
    <dbReference type="NCBI Taxonomy" id="3056915"/>
    <lineage>
        <taxon>Bacteria</taxon>
        <taxon>Pseudomonadati</taxon>
        <taxon>Bacteroidota</taxon>
        <taxon>Flavobacteriia</taxon>
        <taxon>Flavobacteriales</taxon>
        <taxon>Flavobacteriaceae</taxon>
        <taxon>Robiginitalea</taxon>
    </lineage>
</organism>
<feature type="signal peptide" evidence="1">
    <location>
        <begin position="1"/>
        <end position="20"/>
    </location>
</feature>
<proteinExistence type="predicted"/>
<name>A0ABT7WEW7_9FLAO</name>